<dbReference type="Gene3D" id="3.40.50.1980">
    <property type="entry name" value="Nitrogenase molybdenum iron protein domain"/>
    <property type="match status" value="2"/>
</dbReference>
<evidence type="ECO:0000313" key="12">
    <source>
        <dbReference type="Proteomes" id="UP000178254"/>
    </source>
</evidence>
<dbReference type="PANTHER" id="PTHR21256">
    <property type="entry name" value="HISTIDINOL DEHYDROGENASE HDH"/>
    <property type="match status" value="1"/>
</dbReference>
<accession>A0A1F6PF73</accession>
<dbReference type="Proteomes" id="UP000178254">
    <property type="component" value="Unassembled WGS sequence"/>
</dbReference>
<evidence type="ECO:0000256" key="10">
    <source>
        <dbReference type="RuleBase" id="RU004175"/>
    </source>
</evidence>
<evidence type="ECO:0000256" key="7">
    <source>
        <dbReference type="PIRNR" id="PIRNR000099"/>
    </source>
</evidence>
<keyword evidence="6 9" id="KW-0520">NAD</keyword>
<dbReference type="PANTHER" id="PTHR21256:SF2">
    <property type="entry name" value="HISTIDINE BIOSYNTHESIS TRIFUNCTIONAL PROTEIN"/>
    <property type="match status" value="1"/>
</dbReference>
<dbReference type="InterPro" id="IPR022695">
    <property type="entry name" value="Histidinol_DH_monofunct"/>
</dbReference>
<dbReference type="InterPro" id="IPR016161">
    <property type="entry name" value="Ald_DH/histidinol_DH"/>
</dbReference>
<dbReference type="GO" id="GO:0000105">
    <property type="term" value="P:L-histidine biosynthetic process"/>
    <property type="evidence" value="ECO:0007669"/>
    <property type="project" value="UniProtKB-UniRule"/>
</dbReference>
<dbReference type="GO" id="GO:0051287">
    <property type="term" value="F:NAD binding"/>
    <property type="evidence" value="ECO:0007669"/>
    <property type="project" value="InterPro"/>
</dbReference>
<keyword evidence="6" id="KW-0028">Amino-acid biosynthesis</keyword>
<comment type="similarity">
    <text evidence="2 6 7 10">Belongs to the histidinol dehydrogenase family.</text>
</comment>
<comment type="caution">
    <text evidence="6">Lacks conserved residue(s) required for the propagation of feature annotation.</text>
</comment>
<dbReference type="GO" id="GO:0005737">
    <property type="term" value="C:cytoplasm"/>
    <property type="evidence" value="ECO:0007669"/>
    <property type="project" value="TreeGrafter"/>
</dbReference>
<comment type="function">
    <text evidence="6">Catalyzes the sequential NAD-dependent oxidations of L-histidinol to L-histidinaldehyde and then to L-histidine.</text>
</comment>
<keyword evidence="5 6" id="KW-0560">Oxidoreductase</keyword>
<dbReference type="AlphaFoldDB" id="A0A1F6PF73"/>
<dbReference type="FunFam" id="3.40.50.1980:FF:000001">
    <property type="entry name" value="Histidinol dehydrogenase"/>
    <property type="match status" value="1"/>
</dbReference>
<dbReference type="GO" id="GO:0046872">
    <property type="term" value="F:metal ion binding"/>
    <property type="evidence" value="ECO:0007669"/>
    <property type="project" value="UniProtKB-KW"/>
</dbReference>
<keyword evidence="6" id="KW-0368">Histidine biosynthesis</keyword>
<evidence type="ECO:0000256" key="6">
    <source>
        <dbReference type="HAMAP-Rule" id="MF_01024"/>
    </source>
</evidence>
<evidence type="ECO:0000313" key="11">
    <source>
        <dbReference type="EMBL" id="OGH94574.1"/>
    </source>
</evidence>
<dbReference type="Gene3D" id="1.20.5.1300">
    <property type="match status" value="1"/>
</dbReference>
<organism evidence="11 12">
    <name type="scientific">Candidatus Magasanikbacteria bacterium RIFOXYD2_FULL_41_14</name>
    <dbReference type="NCBI Taxonomy" id="1798709"/>
    <lineage>
        <taxon>Bacteria</taxon>
        <taxon>Candidatus Magasanikiibacteriota</taxon>
    </lineage>
</organism>
<comment type="pathway">
    <text evidence="6">Amino-acid biosynthesis; L-histidine biosynthesis; L-histidine from 5-phospho-alpha-D-ribose 1-diphosphate: step 9/9.</text>
</comment>
<comment type="cofactor">
    <cofactor evidence="1">
        <name>Zn(2+)</name>
        <dbReference type="ChEBI" id="CHEBI:29105"/>
    </cofactor>
</comment>
<feature type="active site" description="Proton acceptor" evidence="6 8">
    <location>
        <position position="329"/>
    </location>
</feature>
<evidence type="ECO:0000256" key="8">
    <source>
        <dbReference type="PIRSR" id="PIRSR000099-1"/>
    </source>
</evidence>
<evidence type="ECO:0000256" key="1">
    <source>
        <dbReference type="ARBA" id="ARBA00001947"/>
    </source>
</evidence>
<evidence type="ECO:0000256" key="3">
    <source>
        <dbReference type="ARBA" id="ARBA00022723"/>
    </source>
</evidence>
<dbReference type="NCBIfam" id="TIGR00069">
    <property type="entry name" value="hisD"/>
    <property type="match status" value="1"/>
</dbReference>
<evidence type="ECO:0000256" key="2">
    <source>
        <dbReference type="ARBA" id="ARBA00010178"/>
    </source>
</evidence>
<dbReference type="PROSITE" id="PS00611">
    <property type="entry name" value="HISOL_DEHYDROGENASE"/>
    <property type="match status" value="1"/>
</dbReference>
<dbReference type="UniPathway" id="UPA00031">
    <property type="reaction ID" value="UER00014"/>
</dbReference>
<dbReference type="EMBL" id="MFRE01000007">
    <property type="protein sequence ID" value="OGH94574.1"/>
    <property type="molecule type" value="Genomic_DNA"/>
</dbReference>
<dbReference type="HAMAP" id="MF_01024">
    <property type="entry name" value="HisD"/>
    <property type="match status" value="1"/>
</dbReference>
<feature type="binding site" evidence="6 9">
    <location>
        <position position="129"/>
    </location>
    <ligand>
        <name>NAD(+)</name>
        <dbReference type="ChEBI" id="CHEBI:57540"/>
    </ligand>
</feature>
<feature type="active site" description="Proton acceptor" evidence="6 8">
    <location>
        <position position="330"/>
    </location>
</feature>
<comment type="caution">
    <text evidence="11">The sequence shown here is derived from an EMBL/GenBank/DDBJ whole genome shotgun (WGS) entry which is preliminary data.</text>
</comment>
<evidence type="ECO:0000256" key="9">
    <source>
        <dbReference type="PIRSR" id="PIRSR000099-2"/>
    </source>
</evidence>
<dbReference type="FunFam" id="3.40.50.1980:FF:000026">
    <property type="entry name" value="Histidinol dehydrogenase"/>
    <property type="match status" value="1"/>
</dbReference>
<sequence>MKIVKLSELKKNPNFKQIMKRSQQNYAPVSFVVKKIMAEVKLNGDEAVRKYTKKFDRVDIVNTKVSRQEIKEAYTKVSKEFLKALAQAIRNISLVQKNQMQSRALKIVRPVIGVRVWNKWQAIEKVGLYVPGGRAQYPSSVLMNGIPAKLAGCKNIAIATPPRSDGLVAPELLVAADKIGIVDIYKIGGAQAIAAFTYGTSSVTKVSKIVGPGNSYVAAAKLTGFVAGEISIDLPAGPSEVFIIADETVNPKFVAADLMADAEHGPDGAVVLITTSASLAQAVLLEIEKNIGRFSTQENIRNSINSFGLFALVETLDEAIVFANDYAPEHIQIMTKNASKVAKRITNAGSIFVGIYTCKSAGDYATGANHVLPTGGAAKMFGGLSVFDFMRLVECQSCDVNGLRKIKDTIETFASAENLPAHKYSCSVRFKGK</sequence>
<dbReference type="Pfam" id="PF00815">
    <property type="entry name" value="Histidinol_dh"/>
    <property type="match status" value="1"/>
</dbReference>
<gene>
    <name evidence="6" type="primary">hisD</name>
    <name evidence="11" type="ORF">A2538_00240</name>
</gene>
<evidence type="ECO:0000256" key="5">
    <source>
        <dbReference type="ARBA" id="ARBA00023002"/>
    </source>
</evidence>
<name>A0A1F6PF73_9BACT</name>
<dbReference type="InterPro" id="IPR012131">
    <property type="entry name" value="Hstdl_DH"/>
</dbReference>
<dbReference type="SUPFAM" id="SSF53720">
    <property type="entry name" value="ALDH-like"/>
    <property type="match status" value="1"/>
</dbReference>
<protein>
    <recommendedName>
        <fullName evidence="6">Histidinol dehydrogenase</fullName>
        <shortName evidence="6">HDH</shortName>
        <ecNumber evidence="6">1.1.1.23</ecNumber>
    </recommendedName>
</protein>
<proteinExistence type="inferred from homology"/>
<dbReference type="GO" id="GO:0004399">
    <property type="term" value="F:histidinol dehydrogenase activity"/>
    <property type="evidence" value="ECO:0007669"/>
    <property type="project" value="UniProtKB-UniRule"/>
</dbReference>
<dbReference type="InterPro" id="IPR001692">
    <property type="entry name" value="Histidinol_DH_CS"/>
</dbReference>
<keyword evidence="3" id="KW-0479">Metal-binding</keyword>
<feature type="binding site" evidence="6 9">
    <location>
        <position position="214"/>
    </location>
    <ligand>
        <name>NAD(+)</name>
        <dbReference type="ChEBI" id="CHEBI:57540"/>
    </ligand>
</feature>
<evidence type="ECO:0000256" key="4">
    <source>
        <dbReference type="ARBA" id="ARBA00022833"/>
    </source>
</evidence>
<dbReference type="STRING" id="1798709.A2538_00240"/>
<dbReference type="CDD" id="cd06572">
    <property type="entry name" value="Histidinol_dh"/>
    <property type="match status" value="1"/>
</dbReference>
<feature type="binding site" evidence="6 9">
    <location>
        <position position="191"/>
    </location>
    <ligand>
        <name>NAD(+)</name>
        <dbReference type="ChEBI" id="CHEBI:57540"/>
    </ligand>
</feature>
<dbReference type="PRINTS" id="PR00083">
    <property type="entry name" value="HOLDHDRGNASE"/>
</dbReference>
<dbReference type="EC" id="1.1.1.23" evidence="6"/>
<comment type="catalytic activity">
    <reaction evidence="6">
        <text>L-histidinol + 2 NAD(+) + H2O = L-histidine + 2 NADH + 3 H(+)</text>
        <dbReference type="Rhea" id="RHEA:20641"/>
        <dbReference type="ChEBI" id="CHEBI:15377"/>
        <dbReference type="ChEBI" id="CHEBI:15378"/>
        <dbReference type="ChEBI" id="CHEBI:57540"/>
        <dbReference type="ChEBI" id="CHEBI:57595"/>
        <dbReference type="ChEBI" id="CHEBI:57699"/>
        <dbReference type="ChEBI" id="CHEBI:57945"/>
        <dbReference type="EC" id="1.1.1.23"/>
    </reaction>
</comment>
<keyword evidence="4" id="KW-0862">Zinc</keyword>
<reference evidence="11 12" key="1">
    <citation type="journal article" date="2016" name="Nat. Commun.">
        <title>Thousands of microbial genomes shed light on interconnected biogeochemical processes in an aquifer system.</title>
        <authorList>
            <person name="Anantharaman K."/>
            <person name="Brown C.T."/>
            <person name="Hug L.A."/>
            <person name="Sharon I."/>
            <person name="Castelle C.J."/>
            <person name="Probst A.J."/>
            <person name="Thomas B.C."/>
            <person name="Singh A."/>
            <person name="Wilkins M.J."/>
            <person name="Karaoz U."/>
            <person name="Brodie E.L."/>
            <person name="Williams K.H."/>
            <person name="Hubbard S.S."/>
            <person name="Banfield J.F."/>
        </authorList>
    </citation>
    <scope>NUCLEOTIDE SEQUENCE [LARGE SCALE GENOMIC DNA]</scope>
</reference>
<dbReference type="PIRSF" id="PIRSF000099">
    <property type="entry name" value="Histidinol_dh"/>
    <property type="match status" value="1"/>
</dbReference>